<evidence type="ECO:0000256" key="1">
    <source>
        <dbReference type="SAM" id="MobiDB-lite"/>
    </source>
</evidence>
<reference evidence="2 3" key="1">
    <citation type="submission" date="2020-04" db="EMBL/GenBank/DDBJ databases">
        <authorList>
            <person name="De Canck E."/>
        </authorList>
    </citation>
    <scope>NUCLEOTIDE SEQUENCE [LARGE SCALE GENOMIC DNA]</scope>
    <source>
        <strain evidence="2 3">LMG 29542</strain>
    </source>
</reference>
<evidence type="ECO:0000313" key="3">
    <source>
        <dbReference type="Proteomes" id="UP000494363"/>
    </source>
</evidence>
<organism evidence="2 3">
    <name type="scientific">Paraburkholderia humisilvae</name>
    <dbReference type="NCBI Taxonomy" id="627669"/>
    <lineage>
        <taxon>Bacteria</taxon>
        <taxon>Pseudomonadati</taxon>
        <taxon>Pseudomonadota</taxon>
        <taxon>Betaproteobacteria</taxon>
        <taxon>Burkholderiales</taxon>
        <taxon>Burkholderiaceae</taxon>
        <taxon>Paraburkholderia</taxon>
    </lineage>
</organism>
<name>A0A6J5ESH6_9BURK</name>
<dbReference type="AlphaFoldDB" id="A0A6J5ESH6"/>
<proteinExistence type="predicted"/>
<gene>
    <name evidence="2" type="ORF">LMG29542_05971</name>
</gene>
<feature type="region of interest" description="Disordered" evidence="1">
    <location>
        <begin position="33"/>
        <end position="53"/>
    </location>
</feature>
<evidence type="ECO:0000313" key="2">
    <source>
        <dbReference type="EMBL" id="CAB3768904.1"/>
    </source>
</evidence>
<sequence>MTLFGNRETGALRIAPNHERKIEDFRFDNLAHQVGPDRSGTDNGNRRTCSFHFTPPESEQVTRRFTVTGDNIAGMMITHFASRICQHL</sequence>
<protein>
    <submittedName>
        <fullName evidence="2">Uncharacterized protein</fullName>
    </submittedName>
</protein>
<accession>A0A6J5ESH6</accession>
<dbReference type="EMBL" id="CADIKH010000039">
    <property type="protein sequence ID" value="CAB3768904.1"/>
    <property type="molecule type" value="Genomic_DNA"/>
</dbReference>
<keyword evidence="3" id="KW-1185">Reference proteome</keyword>
<dbReference type="Proteomes" id="UP000494363">
    <property type="component" value="Unassembled WGS sequence"/>
</dbReference>